<feature type="domain" description="Thioredoxin" evidence="7">
    <location>
        <begin position="28"/>
        <end position="140"/>
    </location>
</feature>
<dbReference type="EMBL" id="BAABRN010000012">
    <property type="protein sequence ID" value="GAA5501689.1"/>
    <property type="molecule type" value="Genomic_DNA"/>
</dbReference>
<proteinExistence type="inferred from homology"/>
<dbReference type="PROSITE" id="PS51352">
    <property type="entry name" value="THIOREDOXIN_2"/>
    <property type="match status" value="1"/>
</dbReference>
<dbReference type="InterPro" id="IPR013766">
    <property type="entry name" value="Thioredoxin_domain"/>
</dbReference>
<protein>
    <recommendedName>
        <fullName evidence="6">Thioredoxin</fullName>
    </recommendedName>
</protein>
<dbReference type="InterPro" id="IPR005746">
    <property type="entry name" value="Thioredoxin"/>
</dbReference>
<dbReference type="NCBIfam" id="TIGR01068">
    <property type="entry name" value="thioredoxin"/>
    <property type="match status" value="1"/>
</dbReference>
<evidence type="ECO:0000256" key="4">
    <source>
        <dbReference type="ARBA" id="ARBA00023157"/>
    </source>
</evidence>
<dbReference type="Gene3D" id="3.40.30.10">
    <property type="entry name" value="Glutaredoxin"/>
    <property type="match status" value="1"/>
</dbReference>
<dbReference type="Proteomes" id="UP001458946">
    <property type="component" value="Unassembled WGS sequence"/>
</dbReference>
<reference evidence="8 9" key="1">
    <citation type="submission" date="2024-02" db="EMBL/GenBank/DDBJ databases">
        <title>Deinococcus xinjiangensis NBRC 107630.</title>
        <authorList>
            <person name="Ichikawa N."/>
            <person name="Katano-Makiyama Y."/>
            <person name="Hidaka K."/>
        </authorList>
    </citation>
    <scope>NUCLEOTIDE SEQUENCE [LARGE SCALE GENOMIC DNA]</scope>
    <source>
        <strain evidence="8 9">NBRC 107630</strain>
    </source>
</reference>
<dbReference type="PANTHER" id="PTHR45663">
    <property type="entry name" value="GEO12009P1"/>
    <property type="match status" value="1"/>
</dbReference>
<dbReference type="Pfam" id="PF00085">
    <property type="entry name" value="Thioredoxin"/>
    <property type="match status" value="1"/>
</dbReference>
<comment type="similarity">
    <text evidence="1">Belongs to the thioredoxin family.</text>
</comment>
<dbReference type="PRINTS" id="PR00421">
    <property type="entry name" value="THIOREDOXIN"/>
</dbReference>
<dbReference type="InterPro" id="IPR017937">
    <property type="entry name" value="Thioredoxin_CS"/>
</dbReference>
<dbReference type="PROSITE" id="PS00194">
    <property type="entry name" value="THIOREDOXIN_1"/>
    <property type="match status" value="1"/>
</dbReference>
<organism evidence="8 9">
    <name type="scientific">Deinococcus xinjiangensis</name>
    <dbReference type="NCBI Taxonomy" id="457454"/>
    <lineage>
        <taxon>Bacteria</taxon>
        <taxon>Thermotogati</taxon>
        <taxon>Deinococcota</taxon>
        <taxon>Deinococci</taxon>
        <taxon>Deinococcales</taxon>
        <taxon>Deinococcaceae</taxon>
        <taxon>Deinococcus</taxon>
    </lineage>
</organism>
<name>A0ABP9V8V3_9DEIO</name>
<accession>A0ABP9V8V3</accession>
<dbReference type="PANTHER" id="PTHR45663:SF11">
    <property type="entry name" value="GEO12009P1"/>
    <property type="match status" value="1"/>
</dbReference>
<comment type="caution">
    <text evidence="8">The sequence shown here is derived from an EMBL/GenBank/DDBJ whole genome shotgun (WGS) entry which is preliminary data.</text>
</comment>
<keyword evidence="4" id="KW-1015">Disulfide bond</keyword>
<dbReference type="InterPro" id="IPR036249">
    <property type="entry name" value="Thioredoxin-like_sf"/>
</dbReference>
<keyword evidence="9" id="KW-1185">Reference proteome</keyword>
<evidence type="ECO:0000256" key="2">
    <source>
        <dbReference type="ARBA" id="ARBA00022448"/>
    </source>
</evidence>
<dbReference type="RefSeq" id="WP_353541656.1">
    <property type="nucleotide sequence ID" value="NZ_BAABRN010000012.1"/>
</dbReference>
<evidence type="ECO:0000259" key="7">
    <source>
        <dbReference type="PROSITE" id="PS51352"/>
    </source>
</evidence>
<keyword evidence="5" id="KW-0676">Redox-active center</keyword>
<evidence type="ECO:0000313" key="9">
    <source>
        <dbReference type="Proteomes" id="UP001458946"/>
    </source>
</evidence>
<keyword evidence="2" id="KW-0813">Transport</keyword>
<dbReference type="CDD" id="cd02947">
    <property type="entry name" value="TRX_family"/>
    <property type="match status" value="1"/>
</dbReference>
<evidence type="ECO:0000313" key="8">
    <source>
        <dbReference type="EMBL" id="GAA5501689.1"/>
    </source>
</evidence>
<evidence type="ECO:0000256" key="1">
    <source>
        <dbReference type="ARBA" id="ARBA00008987"/>
    </source>
</evidence>
<dbReference type="Gene3D" id="2.30.30.380">
    <property type="entry name" value="Zn-finger domain of Sec23/24"/>
    <property type="match status" value="1"/>
</dbReference>
<sequence>MSDILVCQKCGAKNRVTSAPSGQVPVCAKCGAALPWLHDGTDATFEADTKASVPVIVDFWAPWCGPCRIMGPILEQIAHEMAGKVRVVKVNVDENPRAPAQFGVQGIPTLVMFKDGEAVDQIVGVTQKPLLIERIKHLQQLG</sequence>
<evidence type="ECO:0000256" key="6">
    <source>
        <dbReference type="NCBIfam" id="TIGR01068"/>
    </source>
</evidence>
<evidence type="ECO:0000256" key="5">
    <source>
        <dbReference type="ARBA" id="ARBA00023284"/>
    </source>
</evidence>
<dbReference type="SUPFAM" id="SSF52833">
    <property type="entry name" value="Thioredoxin-like"/>
    <property type="match status" value="1"/>
</dbReference>
<evidence type="ECO:0000256" key="3">
    <source>
        <dbReference type="ARBA" id="ARBA00022982"/>
    </source>
</evidence>
<keyword evidence="3" id="KW-0249">Electron transport</keyword>
<gene>
    <name evidence="8" type="ORF">Dxin01_01426</name>
</gene>